<evidence type="ECO:0000313" key="9">
    <source>
        <dbReference type="EMBL" id="TRM62223.1"/>
    </source>
</evidence>
<dbReference type="GO" id="GO:0003677">
    <property type="term" value="F:DNA binding"/>
    <property type="evidence" value="ECO:0007669"/>
    <property type="project" value="UniProtKB-KW"/>
</dbReference>
<feature type="compositionally biased region" description="Pro residues" evidence="7">
    <location>
        <begin position="223"/>
        <end position="232"/>
    </location>
</feature>
<keyword evidence="4" id="KW-0238">DNA-binding</keyword>
<dbReference type="CDD" id="cd00067">
    <property type="entry name" value="GAL4"/>
    <property type="match status" value="1"/>
</dbReference>
<proteinExistence type="predicted"/>
<dbReference type="OrthoDB" id="5575144at2759"/>
<keyword evidence="1" id="KW-0479">Metal-binding</keyword>
<dbReference type="InterPro" id="IPR050335">
    <property type="entry name" value="ERT1_acuK_gluconeogen_tf"/>
</dbReference>
<feature type="region of interest" description="Disordered" evidence="7">
    <location>
        <begin position="268"/>
        <end position="357"/>
    </location>
</feature>
<evidence type="ECO:0000313" key="10">
    <source>
        <dbReference type="Proteomes" id="UP000320762"/>
    </source>
</evidence>
<feature type="compositionally biased region" description="Pro residues" evidence="7">
    <location>
        <begin position="192"/>
        <end position="210"/>
    </location>
</feature>
<keyword evidence="3" id="KW-0805">Transcription regulation</keyword>
<name>A0A550CBN9_9AGAR</name>
<feature type="domain" description="Zn(2)-C6 fungal-type" evidence="8">
    <location>
        <begin position="121"/>
        <end position="152"/>
    </location>
</feature>
<keyword evidence="5" id="KW-0804">Transcription</keyword>
<feature type="compositionally biased region" description="Basic and acidic residues" evidence="7">
    <location>
        <begin position="348"/>
        <end position="357"/>
    </location>
</feature>
<comment type="caution">
    <text evidence="9">The sequence shown here is derived from an EMBL/GenBank/DDBJ whole genome shotgun (WGS) entry which is preliminary data.</text>
</comment>
<dbReference type="PANTHER" id="PTHR47659:SF7">
    <property type="entry name" value="FUNGAL TRANSCRIPTIONAL REGULATORY PROTEIN, N-TERMINAL DOMAIN-CONTAINING PROTEIN"/>
    <property type="match status" value="1"/>
</dbReference>
<organism evidence="9 10">
    <name type="scientific">Schizophyllum amplum</name>
    <dbReference type="NCBI Taxonomy" id="97359"/>
    <lineage>
        <taxon>Eukaryota</taxon>
        <taxon>Fungi</taxon>
        <taxon>Dikarya</taxon>
        <taxon>Basidiomycota</taxon>
        <taxon>Agaricomycotina</taxon>
        <taxon>Agaricomycetes</taxon>
        <taxon>Agaricomycetidae</taxon>
        <taxon>Agaricales</taxon>
        <taxon>Schizophyllaceae</taxon>
        <taxon>Schizophyllum</taxon>
    </lineage>
</organism>
<keyword evidence="2" id="KW-0862">Zinc</keyword>
<keyword evidence="6" id="KW-0539">Nucleus</keyword>
<dbReference type="PANTHER" id="PTHR47659">
    <property type="entry name" value="ZN(II)2CYS6 TRANSCRIPTION FACTOR (EUROFUNG)-RELATED"/>
    <property type="match status" value="1"/>
</dbReference>
<feature type="compositionally biased region" description="Basic and acidic residues" evidence="7">
    <location>
        <begin position="296"/>
        <end position="318"/>
    </location>
</feature>
<evidence type="ECO:0000259" key="8">
    <source>
        <dbReference type="PROSITE" id="PS50048"/>
    </source>
</evidence>
<accession>A0A550CBN9</accession>
<keyword evidence="10" id="KW-1185">Reference proteome</keyword>
<evidence type="ECO:0000256" key="6">
    <source>
        <dbReference type="ARBA" id="ARBA00023242"/>
    </source>
</evidence>
<feature type="compositionally biased region" description="Polar residues" evidence="7">
    <location>
        <begin position="325"/>
        <end position="334"/>
    </location>
</feature>
<dbReference type="SMART" id="SM00066">
    <property type="entry name" value="GAL4"/>
    <property type="match status" value="1"/>
</dbReference>
<sequence length="357" mass="37861">MATEPPKSPAQEQPAYAMPYPSPYAPTFVSPAAAYPPSFYTAPGAEGGAIAIDANGMPTALPPGTQIMMLPPLPPGMVYAFPPPPPGQGAFVPSALPSPPTGGSSPSAAQMRMKRKQVKNACTNCATACKRCDEARPCERCVKYGLIESCVDGQRKERKKGIKRGPYKRRNKDQEQQQFTEYTPEAGDWQTQPPPANAQAPPPGSGPPPGQEGYYPMCYPVPGLLPAPPPMPADTQPGGGDQQGAPQVMPPYYYPPPFPYAAHMYGMVPPPPQMMHQPPPEGMVPSAENDGMGSNAEHDGMGPNGEHDSMGPNSEKDGTSPLVESDSSASTSPMTPRKRASEGGEDVPPEKRPRTEK</sequence>
<dbReference type="GO" id="GO:0008270">
    <property type="term" value="F:zinc ion binding"/>
    <property type="evidence" value="ECO:0007669"/>
    <property type="project" value="InterPro"/>
</dbReference>
<dbReference type="GO" id="GO:0000981">
    <property type="term" value="F:DNA-binding transcription factor activity, RNA polymerase II-specific"/>
    <property type="evidence" value="ECO:0007669"/>
    <property type="project" value="InterPro"/>
</dbReference>
<evidence type="ECO:0000256" key="4">
    <source>
        <dbReference type="ARBA" id="ARBA00023125"/>
    </source>
</evidence>
<evidence type="ECO:0000256" key="5">
    <source>
        <dbReference type="ARBA" id="ARBA00023163"/>
    </source>
</evidence>
<feature type="compositionally biased region" description="Pro residues" evidence="7">
    <location>
        <begin position="268"/>
        <end position="282"/>
    </location>
</feature>
<feature type="compositionally biased region" description="Basic residues" evidence="7">
    <location>
        <begin position="156"/>
        <end position="171"/>
    </location>
</feature>
<dbReference type="PROSITE" id="PS50048">
    <property type="entry name" value="ZN2_CY6_FUNGAL_2"/>
    <property type="match status" value="1"/>
</dbReference>
<gene>
    <name evidence="9" type="ORF">BD626DRAFT_58346</name>
</gene>
<dbReference type="EMBL" id="VDMD01000013">
    <property type="protein sequence ID" value="TRM62223.1"/>
    <property type="molecule type" value="Genomic_DNA"/>
</dbReference>
<evidence type="ECO:0000256" key="3">
    <source>
        <dbReference type="ARBA" id="ARBA00023015"/>
    </source>
</evidence>
<dbReference type="Proteomes" id="UP000320762">
    <property type="component" value="Unassembled WGS sequence"/>
</dbReference>
<evidence type="ECO:0000256" key="2">
    <source>
        <dbReference type="ARBA" id="ARBA00022833"/>
    </source>
</evidence>
<evidence type="ECO:0000256" key="7">
    <source>
        <dbReference type="SAM" id="MobiDB-lite"/>
    </source>
</evidence>
<feature type="region of interest" description="Disordered" evidence="7">
    <location>
        <begin position="153"/>
        <end position="253"/>
    </location>
</feature>
<evidence type="ECO:0000256" key="1">
    <source>
        <dbReference type="ARBA" id="ARBA00022723"/>
    </source>
</evidence>
<protein>
    <recommendedName>
        <fullName evidence="8">Zn(2)-C6 fungal-type domain-containing protein</fullName>
    </recommendedName>
</protein>
<dbReference type="InterPro" id="IPR001138">
    <property type="entry name" value="Zn2Cys6_DnaBD"/>
</dbReference>
<reference evidence="9 10" key="1">
    <citation type="journal article" date="2019" name="New Phytol.">
        <title>Comparative genomics reveals unique wood-decay strategies and fruiting body development in the Schizophyllaceae.</title>
        <authorList>
            <person name="Almasi E."/>
            <person name="Sahu N."/>
            <person name="Krizsan K."/>
            <person name="Balint B."/>
            <person name="Kovacs G.M."/>
            <person name="Kiss B."/>
            <person name="Cseklye J."/>
            <person name="Drula E."/>
            <person name="Henrissat B."/>
            <person name="Nagy I."/>
            <person name="Chovatia M."/>
            <person name="Adam C."/>
            <person name="LaButti K."/>
            <person name="Lipzen A."/>
            <person name="Riley R."/>
            <person name="Grigoriev I.V."/>
            <person name="Nagy L.G."/>
        </authorList>
    </citation>
    <scope>NUCLEOTIDE SEQUENCE [LARGE SCALE GENOMIC DNA]</scope>
    <source>
        <strain evidence="9 10">NL-1724</strain>
    </source>
</reference>
<dbReference type="STRING" id="97359.A0A550CBN9"/>
<dbReference type="AlphaFoldDB" id="A0A550CBN9"/>